<dbReference type="Pfam" id="PF07883">
    <property type="entry name" value="Cupin_2"/>
    <property type="match status" value="1"/>
</dbReference>
<organism evidence="5 6">
    <name type="scientific">Mixta hanseatica</name>
    <dbReference type="NCBI Taxonomy" id="2872648"/>
    <lineage>
        <taxon>Bacteria</taxon>
        <taxon>Pseudomonadati</taxon>
        <taxon>Pseudomonadota</taxon>
        <taxon>Gammaproteobacteria</taxon>
        <taxon>Enterobacterales</taxon>
        <taxon>Erwiniaceae</taxon>
        <taxon>Mixta</taxon>
    </lineage>
</organism>
<dbReference type="InterPro" id="IPR010982">
    <property type="entry name" value="Lambda_DNA-bd_dom_sf"/>
</dbReference>
<sequence>MTTKVNITTDAGANVSQVSEAIALRIKAYRKKKKLSLDELSRRAGISKGMLVEIEKGAANPSIAILCKLSAALGVSVADMVDVASDPLVHVIAAENMPILWQGERGGKAQLLAGTSGPDMIELWRWSLLPGEIFTSAGHPVGTSELFYVEQGTLTLTVAENSVMIEAGAAAIARTDVPHSYANEQETPLIFTMTVAELHT</sequence>
<dbReference type="PANTHER" id="PTHR46797">
    <property type="entry name" value="HTH-TYPE TRANSCRIPTIONAL REGULATOR"/>
    <property type="match status" value="1"/>
</dbReference>
<dbReference type="InterPro" id="IPR001387">
    <property type="entry name" value="Cro/C1-type_HTH"/>
</dbReference>
<dbReference type="SUPFAM" id="SSF47413">
    <property type="entry name" value="lambda repressor-like DNA-binding domains"/>
    <property type="match status" value="1"/>
</dbReference>
<dbReference type="Pfam" id="PF01381">
    <property type="entry name" value="HTH_3"/>
    <property type="match status" value="1"/>
</dbReference>
<dbReference type="InterPro" id="IPR050807">
    <property type="entry name" value="TransReg_Diox_bact_type"/>
</dbReference>
<dbReference type="RefSeq" id="WP_249891652.1">
    <property type="nucleotide sequence ID" value="NZ_CP082904.1"/>
</dbReference>
<dbReference type="PANTHER" id="PTHR46797:SF23">
    <property type="entry name" value="HTH-TYPE TRANSCRIPTIONAL REGULATOR SUTR"/>
    <property type="match status" value="1"/>
</dbReference>
<dbReference type="EMBL" id="CP082904">
    <property type="protein sequence ID" value="UQY42970.1"/>
    <property type="molecule type" value="Genomic_DNA"/>
</dbReference>
<protein>
    <submittedName>
        <fullName evidence="5">Helix-turn-helix domain-containing protein</fullName>
    </submittedName>
</protein>
<keyword evidence="2" id="KW-0238">DNA-binding</keyword>
<dbReference type="SUPFAM" id="SSF51182">
    <property type="entry name" value="RmlC-like cupins"/>
    <property type="match status" value="1"/>
</dbReference>
<dbReference type="Gene3D" id="1.10.260.40">
    <property type="entry name" value="lambda repressor-like DNA-binding domains"/>
    <property type="match status" value="1"/>
</dbReference>
<dbReference type="Gene3D" id="2.60.120.10">
    <property type="entry name" value="Jelly Rolls"/>
    <property type="match status" value="1"/>
</dbReference>
<dbReference type="InterPro" id="IPR013096">
    <property type="entry name" value="Cupin_2"/>
</dbReference>
<evidence type="ECO:0000256" key="1">
    <source>
        <dbReference type="ARBA" id="ARBA00023015"/>
    </source>
</evidence>
<evidence type="ECO:0000313" key="6">
    <source>
        <dbReference type="Proteomes" id="UP001056635"/>
    </source>
</evidence>
<evidence type="ECO:0000259" key="4">
    <source>
        <dbReference type="PROSITE" id="PS50943"/>
    </source>
</evidence>
<dbReference type="Proteomes" id="UP001056635">
    <property type="component" value="Chromosome"/>
</dbReference>
<evidence type="ECO:0000256" key="2">
    <source>
        <dbReference type="ARBA" id="ARBA00023125"/>
    </source>
</evidence>
<accession>A0ABY4R8A5</accession>
<keyword evidence="3" id="KW-0804">Transcription</keyword>
<evidence type="ECO:0000256" key="3">
    <source>
        <dbReference type="ARBA" id="ARBA00023163"/>
    </source>
</evidence>
<keyword evidence="6" id="KW-1185">Reference proteome</keyword>
<proteinExistence type="predicted"/>
<evidence type="ECO:0000313" key="5">
    <source>
        <dbReference type="EMBL" id="UQY42970.1"/>
    </source>
</evidence>
<name>A0ABY4R8A5_9GAMM</name>
<feature type="domain" description="HTH cro/C1-type" evidence="4">
    <location>
        <begin position="26"/>
        <end position="80"/>
    </location>
</feature>
<reference evidence="5" key="1">
    <citation type="submission" date="2021-09" db="EMBL/GenBank/DDBJ databases">
        <title>First case of bloodstream infection caused by Mixta hanseatica sp. nov., a member of the Erwiniaceae family.</title>
        <authorList>
            <person name="Both A."/>
            <person name="Huang J."/>
            <person name="Wenzel P."/>
            <person name="Aepfelbacher M."/>
            <person name="Rohde H."/>
            <person name="Christner M."/>
            <person name="Hentschke M."/>
        </authorList>
    </citation>
    <scope>NUCLEOTIDE SEQUENCE</scope>
    <source>
        <strain evidence="5">X22927</strain>
    </source>
</reference>
<dbReference type="SMART" id="SM00530">
    <property type="entry name" value="HTH_XRE"/>
    <property type="match status" value="1"/>
</dbReference>
<keyword evidence="1" id="KW-0805">Transcription regulation</keyword>
<dbReference type="InterPro" id="IPR011051">
    <property type="entry name" value="RmlC_Cupin_sf"/>
</dbReference>
<dbReference type="CDD" id="cd00093">
    <property type="entry name" value="HTH_XRE"/>
    <property type="match status" value="1"/>
</dbReference>
<dbReference type="CDD" id="cd02209">
    <property type="entry name" value="cupin_XRE_C"/>
    <property type="match status" value="1"/>
</dbReference>
<dbReference type="InterPro" id="IPR014710">
    <property type="entry name" value="RmlC-like_jellyroll"/>
</dbReference>
<dbReference type="PROSITE" id="PS50943">
    <property type="entry name" value="HTH_CROC1"/>
    <property type="match status" value="1"/>
</dbReference>
<gene>
    <name evidence="5" type="ORF">K6958_13765</name>
</gene>